<organism evidence="7 8">
    <name type="scientific">Caproiciproducens galactitolivorans</name>
    <dbReference type="NCBI Taxonomy" id="642589"/>
    <lineage>
        <taxon>Bacteria</taxon>
        <taxon>Bacillati</taxon>
        <taxon>Bacillota</taxon>
        <taxon>Clostridia</taxon>
        <taxon>Eubacteriales</taxon>
        <taxon>Acutalibacteraceae</taxon>
        <taxon>Caproiciproducens</taxon>
    </lineage>
</organism>
<keyword evidence="6" id="KW-0814">Transposable element</keyword>
<proteinExistence type="inferred from homology"/>
<evidence type="ECO:0000256" key="4">
    <source>
        <dbReference type="ARBA" id="ARBA00023125"/>
    </source>
</evidence>
<dbReference type="GO" id="GO:0004803">
    <property type="term" value="F:transposase activity"/>
    <property type="evidence" value="ECO:0007669"/>
    <property type="project" value="UniProtKB-UniRule"/>
</dbReference>
<dbReference type="GO" id="GO:0003677">
    <property type="term" value="F:DNA binding"/>
    <property type="evidence" value="ECO:0007669"/>
    <property type="project" value="UniProtKB-UniRule"/>
</dbReference>
<dbReference type="AlphaFoldDB" id="A0A4Z0YEG5"/>
<comment type="function">
    <text evidence="1 6">Required for the transposition of the insertion element.</text>
</comment>
<evidence type="ECO:0000256" key="5">
    <source>
        <dbReference type="ARBA" id="ARBA00023172"/>
    </source>
</evidence>
<protein>
    <recommendedName>
        <fullName evidence="6">Mutator family transposase</fullName>
    </recommendedName>
</protein>
<accession>A0A4Z0YEG5</accession>
<keyword evidence="3 6" id="KW-0815">Transposition</keyword>
<dbReference type="PANTHER" id="PTHR33217:SF8">
    <property type="entry name" value="MUTATOR FAMILY TRANSPOSASE"/>
    <property type="match status" value="1"/>
</dbReference>
<evidence type="ECO:0000256" key="6">
    <source>
        <dbReference type="RuleBase" id="RU365089"/>
    </source>
</evidence>
<dbReference type="EMBL" id="SRMQ01000002">
    <property type="protein sequence ID" value="TGJ77243.1"/>
    <property type="molecule type" value="Genomic_DNA"/>
</dbReference>
<dbReference type="Proteomes" id="UP000297714">
    <property type="component" value="Unassembled WGS sequence"/>
</dbReference>
<dbReference type="InterPro" id="IPR001207">
    <property type="entry name" value="Transposase_mutator"/>
</dbReference>
<dbReference type="PANTHER" id="PTHR33217">
    <property type="entry name" value="TRANSPOSASE FOR INSERTION SEQUENCE ELEMENT IS1081"/>
    <property type="match status" value="1"/>
</dbReference>
<keyword evidence="5 6" id="KW-0233">DNA recombination</keyword>
<comment type="caution">
    <text evidence="7">The sequence shown here is derived from an EMBL/GenBank/DDBJ whole genome shotgun (WGS) entry which is preliminary data.</text>
</comment>
<reference evidence="7 8" key="1">
    <citation type="submission" date="2019-04" db="EMBL/GenBank/DDBJ databases">
        <authorList>
            <person name="Poehlein A."/>
            <person name="Bengelsdorf F.R."/>
            <person name="Duerre P."/>
            <person name="Daniel R."/>
        </authorList>
    </citation>
    <scope>NUCLEOTIDE SEQUENCE [LARGE SCALE GENOMIC DNA]</scope>
    <source>
        <strain evidence="7 8">BS-1</strain>
    </source>
</reference>
<name>A0A4Z0YEG5_9FIRM</name>
<dbReference type="GO" id="GO:0006313">
    <property type="term" value="P:DNA transposition"/>
    <property type="evidence" value="ECO:0007669"/>
    <property type="project" value="UniProtKB-UniRule"/>
</dbReference>
<evidence type="ECO:0000313" key="8">
    <source>
        <dbReference type="Proteomes" id="UP000297714"/>
    </source>
</evidence>
<dbReference type="PROSITE" id="PS01007">
    <property type="entry name" value="TRANSPOSASE_MUTATOR"/>
    <property type="match status" value="1"/>
</dbReference>
<sequence>MLNSLRNRGVEDIFIACTDNLSGFSEAIEAVFPKTEIQNCVIHQIRNSTKYVSYKDLKALMADLKAVYTTIDEPSALDALNIFSEHWDKKYPKISASWKESWPNLSTYFKYHQEVRRLIYTTNAIEGFNRQLRKVTKAKSVFPTDDSLLKMLYLAMVDITKKWTGKRQDWCIIHAQLAVFFADRMPD</sequence>
<gene>
    <name evidence="7" type="ORF">CAGA_06120</name>
</gene>
<evidence type="ECO:0000313" key="7">
    <source>
        <dbReference type="EMBL" id="TGJ77243.1"/>
    </source>
</evidence>
<keyword evidence="4 6" id="KW-0238">DNA-binding</keyword>
<evidence type="ECO:0000256" key="2">
    <source>
        <dbReference type="ARBA" id="ARBA00010961"/>
    </source>
</evidence>
<dbReference type="Pfam" id="PF00872">
    <property type="entry name" value="Transposase_mut"/>
    <property type="match status" value="1"/>
</dbReference>
<evidence type="ECO:0000256" key="1">
    <source>
        <dbReference type="ARBA" id="ARBA00002190"/>
    </source>
</evidence>
<comment type="similarity">
    <text evidence="2 6">Belongs to the transposase mutator family.</text>
</comment>
<keyword evidence="8" id="KW-1185">Reference proteome</keyword>
<evidence type="ECO:0000256" key="3">
    <source>
        <dbReference type="ARBA" id="ARBA00022578"/>
    </source>
</evidence>